<proteinExistence type="predicted"/>
<organism evidence="1 2">
    <name type="scientific">Hylemonella gracilis ATCC 19624</name>
    <dbReference type="NCBI Taxonomy" id="887062"/>
    <lineage>
        <taxon>Bacteria</taxon>
        <taxon>Pseudomonadati</taxon>
        <taxon>Pseudomonadota</taxon>
        <taxon>Betaproteobacteria</taxon>
        <taxon>Burkholderiales</taxon>
        <taxon>Comamonadaceae</taxon>
        <taxon>Hylemonella</taxon>
    </lineage>
</organism>
<dbReference type="AlphaFoldDB" id="F3KQR4"/>
<evidence type="ECO:0000313" key="1">
    <source>
        <dbReference type="EMBL" id="EGI77834.1"/>
    </source>
</evidence>
<keyword evidence="2" id="KW-1185">Reference proteome</keyword>
<comment type="caution">
    <text evidence="1">The sequence shown here is derived from an EMBL/GenBank/DDBJ whole genome shotgun (WGS) entry which is preliminary data.</text>
</comment>
<name>F3KQR4_9BURK</name>
<accession>F3KQR4</accession>
<protein>
    <submittedName>
        <fullName evidence="1">Uncharacterized protein</fullName>
    </submittedName>
</protein>
<dbReference type="EMBL" id="AEGR01000041">
    <property type="protein sequence ID" value="EGI77834.1"/>
    <property type="molecule type" value="Genomic_DNA"/>
</dbReference>
<evidence type="ECO:0000313" key="2">
    <source>
        <dbReference type="Proteomes" id="UP000016368"/>
    </source>
</evidence>
<reference evidence="1 2" key="1">
    <citation type="journal article" date="2011" name="EMBO J.">
        <title>Structural diversity of bacterial flagellar motors.</title>
        <authorList>
            <person name="Chen S."/>
            <person name="Beeby M."/>
            <person name="Murphy G.E."/>
            <person name="Leadbetter J.R."/>
            <person name="Hendrixson D.R."/>
            <person name="Briegel A."/>
            <person name="Li Z."/>
            <person name="Shi J."/>
            <person name="Tocheva E.I."/>
            <person name="Muller A."/>
            <person name="Dobro M.J."/>
            <person name="Jensen G.J."/>
        </authorList>
    </citation>
    <scope>NUCLEOTIDE SEQUENCE [LARGE SCALE GENOMIC DNA]</scope>
    <source>
        <strain evidence="1 2">ATCC 19624</strain>
    </source>
</reference>
<sequence>MRVVVGPMKKPAEAGFFVAWRALRAVVISSG</sequence>
<gene>
    <name evidence="1" type="ORF">HGR_03944</name>
</gene>
<feature type="non-terminal residue" evidence="1">
    <location>
        <position position="31"/>
    </location>
</feature>
<dbReference type="Proteomes" id="UP000016368">
    <property type="component" value="Unassembled WGS sequence"/>
</dbReference>